<name>A0A2N5S607_9BASI</name>
<reference evidence="1 2" key="1">
    <citation type="submission" date="2017-11" db="EMBL/GenBank/DDBJ databases">
        <title>De novo assembly and phasing of dikaryotic genomes from two isolates of Puccinia coronata f. sp. avenae, the causal agent of oat crown rust.</title>
        <authorList>
            <person name="Miller M.E."/>
            <person name="Zhang Y."/>
            <person name="Omidvar V."/>
            <person name="Sperschneider J."/>
            <person name="Schwessinger B."/>
            <person name="Raley C."/>
            <person name="Palmer J.M."/>
            <person name="Garnica D."/>
            <person name="Upadhyaya N."/>
            <person name="Rathjen J."/>
            <person name="Taylor J.M."/>
            <person name="Park R.F."/>
            <person name="Dodds P.N."/>
            <person name="Hirsch C.D."/>
            <person name="Kianian S.F."/>
            <person name="Figueroa M."/>
        </authorList>
    </citation>
    <scope>NUCLEOTIDE SEQUENCE [LARGE SCALE GENOMIC DNA]</scope>
    <source>
        <strain evidence="1">12NC29</strain>
    </source>
</reference>
<organism evidence="1 2">
    <name type="scientific">Puccinia coronata f. sp. avenae</name>
    <dbReference type="NCBI Taxonomy" id="200324"/>
    <lineage>
        <taxon>Eukaryota</taxon>
        <taxon>Fungi</taxon>
        <taxon>Dikarya</taxon>
        <taxon>Basidiomycota</taxon>
        <taxon>Pucciniomycotina</taxon>
        <taxon>Pucciniomycetes</taxon>
        <taxon>Pucciniales</taxon>
        <taxon>Pucciniaceae</taxon>
        <taxon>Puccinia</taxon>
    </lineage>
</organism>
<gene>
    <name evidence="1" type="ORF">PCANC_25037</name>
</gene>
<comment type="caution">
    <text evidence="1">The sequence shown here is derived from an EMBL/GenBank/DDBJ whole genome shotgun (WGS) entry which is preliminary data.</text>
</comment>
<evidence type="ECO:0000313" key="2">
    <source>
        <dbReference type="Proteomes" id="UP000235388"/>
    </source>
</evidence>
<dbReference type="STRING" id="200324.A0A2N5S607"/>
<dbReference type="AlphaFoldDB" id="A0A2N5S607"/>
<dbReference type="OrthoDB" id="9942939at2759"/>
<proteinExistence type="predicted"/>
<keyword evidence="2" id="KW-1185">Reference proteome</keyword>
<protein>
    <submittedName>
        <fullName evidence="1">Uncharacterized protein</fullName>
    </submittedName>
</protein>
<dbReference type="EMBL" id="PGCJ01001148">
    <property type="protein sequence ID" value="PLW08655.1"/>
    <property type="molecule type" value="Genomic_DNA"/>
</dbReference>
<evidence type="ECO:0000313" key="1">
    <source>
        <dbReference type="EMBL" id="PLW08655.1"/>
    </source>
</evidence>
<dbReference type="Proteomes" id="UP000235388">
    <property type="component" value="Unassembled WGS sequence"/>
</dbReference>
<sequence length="148" mass="16518">MSPDQILEQPLFLLGLSDGLVPVWNFEGLLNLMVKQPPQKPSSGSKITAALDGLPSICGHRTLAEILKCQIKEALSFSQSLPQAPTEDYLIPLNEPSYALILARRCATWWLGQGYKPNHFAQIVAIVSEAQGHQRNREGQWLNWVCRL</sequence>
<accession>A0A2N5S607</accession>